<feature type="domain" description="EndoU" evidence="12">
    <location>
        <begin position="18"/>
        <end position="290"/>
    </location>
</feature>
<comment type="subunit">
    <text evidence="3 11">Monomer.</text>
</comment>
<dbReference type="PANTHER" id="PTHR12439:SF11">
    <property type="entry name" value="URIDYLATE-SPECIFIC ENDORIBONUCLEASE"/>
    <property type="match status" value="1"/>
</dbReference>
<accession>A0A504Z6L2</accession>
<keyword evidence="9 11" id="KW-0464">Manganese</keyword>
<dbReference type="SUPFAM" id="SSF142877">
    <property type="entry name" value="EndoU-like"/>
    <property type="match status" value="1"/>
</dbReference>
<dbReference type="EMBL" id="SUNJ01003790">
    <property type="protein sequence ID" value="TPP64990.1"/>
    <property type="molecule type" value="Genomic_DNA"/>
</dbReference>
<evidence type="ECO:0000313" key="13">
    <source>
        <dbReference type="EMBL" id="TPP64990.1"/>
    </source>
</evidence>
<keyword evidence="14" id="KW-1185">Reference proteome</keyword>
<dbReference type="GO" id="GO:0016829">
    <property type="term" value="F:lyase activity"/>
    <property type="evidence" value="ECO:0007669"/>
    <property type="project" value="UniProtKB-KW"/>
</dbReference>
<reference evidence="13 14" key="1">
    <citation type="submission" date="2019-04" db="EMBL/GenBank/DDBJ databases">
        <title>Annotation for the trematode Fasciola gigantica.</title>
        <authorList>
            <person name="Choi Y.-J."/>
        </authorList>
    </citation>
    <scope>NUCLEOTIDE SEQUENCE [LARGE SCALE GENOMIC DNA]</scope>
    <source>
        <strain evidence="13">Uganda_cow_1</strain>
    </source>
</reference>
<comment type="caution">
    <text evidence="13">The sequence shown here is derived from an EMBL/GenBank/DDBJ whole genome shotgun (WGS) entry which is preliminary data.</text>
</comment>
<keyword evidence="6 11" id="KW-0255">Endonuclease</keyword>
<dbReference type="OrthoDB" id="430326at2759"/>
<dbReference type="Pfam" id="PF09412">
    <property type="entry name" value="XendoU"/>
    <property type="match status" value="1"/>
</dbReference>
<dbReference type="GO" id="GO:0003723">
    <property type="term" value="F:RNA binding"/>
    <property type="evidence" value="ECO:0007669"/>
    <property type="project" value="UniProtKB-UniRule"/>
</dbReference>
<dbReference type="PANTHER" id="PTHR12439">
    <property type="entry name" value="PLACENTAL PROTEIN 11-RELATED"/>
    <property type="match status" value="1"/>
</dbReference>
<dbReference type="InterPro" id="IPR037227">
    <property type="entry name" value="EndoU-like"/>
</dbReference>
<evidence type="ECO:0000256" key="3">
    <source>
        <dbReference type="ARBA" id="ARBA00011245"/>
    </source>
</evidence>
<protein>
    <recommendedName>
        <fullName evidence="11">Uridylate-specific endoribonuclease</fullName>
        <ecNumber evidence="11">4.6.1.-</ecNumber>
    </recommendedName>
</protein>
<dbReference type="CDD" id="cd21159">
    <property type="entry name" value="XendoU"/>
    <property type="match status" value="1"/>
</dbReference>
<keyword evidence="5 11" id="KW-0479">Metal-binding</keyword>
<evidence type="ECO:0000256" key="9">
    <source>
        <dbReference type="ARBA" id="ARBA00023211"/>
    </source>
</evidence>
<sequence length="290" mass="33867">MHIYVYLVFCFLGCSALSQDQLDSIFSRLWELDKKGMEPYLDEQQPMKDTRLHKNKAPNVVPERFFSSINFDQLKRKKTIAVPPLLRHVIAFINLMDNYHMVLGIDETTTPEENVEINSFLEEVMKTEVMRETFRFLKSHGLTKSSELQFKEELRSLWFLYYRRKSSRDSSAFEHVFVGEIRDGEVSGYHNWIKFAMDEKEHKINYREYIKQVCGNRPSVISLIFRMRTGALKPFGSMFIGTSPELEMALYTVAFLSGVKNQRVKLGTCNAGITCHKLRYNMMGSCFVQT</sequence>
<dbReference type="InterPro" id="IPR018998">
    <property type="entry name" value="EndoU_C"/>
</dbReference>
<keyword evidence="7 11" id="KW-0378">Hydrolase</keyword>
<name>A0A504Z6L2_FASGI</name>
<evidence type="ECO:0000259" key="12">
    <source>
        <dbReference type="PROSITE" id="PS51959"/>
    </source>
</evidence>
<comment type="similarity">
    <text evidence="2 11">Belongs to the ENDOU family.</text>
</comment>
<dbReference type="GO" id="GO:0004521">
    <property type="term" value="F:RNA endonuclease activity"/>
    <property type="evidence" value="ECO:0007669"/>
    <property type="project" value="UniProtKB-UniRule"/>
</dbReference>
<dbReference type="Proteomes" id="UP000316759">
    <property type="component" value="Unassembled WGS sequence"/>
</dbReference>
<dbReference type="InterPro" id="IPR039787">
    <property type="entry name" value="ENDOU"/>
</dbReference>
<comment type="cofactor">
    <cofactor evidence="1 11">
        <name>Mn(2+)</name>
        <dbReference type="ChEBI" id="CHEBI:29035"/>
    </cofactor>
</comment>
<dbReference type="AlphaFoldDB" id="A0A504Z6L2"/>
<evidence type="ECO:0000256" key="11">
    <source>
        <dbReference type="RuleBase" id="RU367085"/>
    </source>
</evidence>
<evidence type="ECO:0000256" key="7">
    <source>
        <dbReference type="ARBA" id="ARBA00022801"/>
    </source>
</evidence>
<keyword evidence="11" id="KW-0732">Signal</keyword>
<evidence type="ECO:0000256" key="1">
    <source>
        <dbReference type="ARBA" id="ARBA00001936"/>
    </source>
</evidence>
<evidence type="ECO:0000256" key="10">
    <source>
        <dbReference type="ARBA" id="ARBA00023239"/>
    </source>
</evidence>
<dbReference type="EC" id="4.6.1.-" evidence="11"/>
<proteinExistence type="inferred from homology"/>
<dbReference type="GO" id="GO:0016787">
    <property type="term" value="F:hydrolase activity"/>
    <property type="evidence" value="ECO:0007669"/>
    <property type="project" value="UniProtKB-KW"/>
</dbReference>
<keyword evidence="10" id="KW-0456">Lyase</keyword>
<evidence type="ECO:0000313" key="14">
    <source>
        <dbReference type="Proteomes" id="UP000316759"/>
    </source>
</evidence>
<keyword evidence="8 11" id="KW-0694">RNA-binding</keyword>
<evidence type="ECO:0000256" key="6">
    <source>
        <dbReference type="ARBA" id="ARBA00022759"/>
    </source>
</evidence>
<evidence type="ECO:0000256" key="5">
    <source>
        <dbReference type="ARBA" id="ARBA00022723"/>
    </source>
</evidence>
<feature type="signal peptide" evidence="11">
    <location>
        <begin position="1"/>
        <end position="16"/>
    </location>
</feature>
<evidence type="ECO:0000256" key="2">
    <source>
        <dbReference type="ARBA" id="ARBA00010168"/>
    </source>
</evidence>
<gene>
    <name evidence="13" type="ORF">FGIG_04611</name>
</gene>
<keyword evidence="4 11" id="KW-0540">Nuclease</keyword>
<evidence type="ECO:0000256" key="4">
    <source>
        <dbReference type="ARBA" id="ARBA00022722"/>
    </source>
</evidence>
<comment type="catalytic activity">
    <reaction evidence="11">
        <text>ribonucleotidyl-uridine-RNA = a 5'-end dephospho-uridine-RNA + a 3'-end 2',3'-cyclophospho-ribonucleotide-RNA</text>
        <dbReference type="Rhea" id="RHEA:67792"/>
        <dbReference type="Rhea" id="RHEA-COMP:10464"/>
        <dbReference type="Rhea" id="RHEA-COMP:17354"/>
        <dbReference type="Rhea" id="RHEA-COMP:17356"/>
        <dbReference type="ChEBI" id="CHEBI:83064"/>
        <dbReference type="ChEBI" id="CHEBI:173117"/>
        <dbReference type="ChEBI" id="CHEBI:173224"/>
    </reaction>
</comment>
<dbReference type="PROSITE" id="PS51959">
    <property type="entry name" value="ENDOU"/>
    <property type="match status" value="1"/>
</dbReference>
<organism evidence="13 14">
    <name type="scientific">Fasciola gigantica</name>
    <name type="common">Giant liver fluke</name>
    <dbReference type="NCBI Taxonomy" id="46835"/>
    <lineage>
        <taxon>Eukaryota</taxon>
        <taxon>Metazoa</taxon>
        <taxon>Spiralia</taxon>
        <taxon>Lophotrochozoa</taxon>
        <taxon>Platyhelminthes</taxon>
        <taxon>Trematoda</taxon>
        <taxon>Digenea</taxon>
        <taxon>Plagiorchiida</taxon>
        <taxon>Echinostomata</taxon>
        <taxon>Echinostomatoidea</taxon>
        <taxon>Fasciolidae</taxon>
        <taxon>Fasciola</taxon>
    </lineage>
</organism>
<dbReference type="GO" id="GO:0046872">
    <property type="term" value="F:metal ion binding"/>
    <property type="evidence" value="ECO:0007669"/>
    <property type="project" value="UniProtKB-UniRule"/>
</dbReference>
<evidence type="ECO:0000256" key="8">
    <source>
        <dbReference type="ARBA" id="ARBA00022884"/>
    </source>
</evidence>
<feature type="chain" id="PRO_5026377763" description="Uridylate-specific endoribonuclease" evidence="11">
    <location>
        <begin position="17"/>
        <end position="290"/>
    </location>
</feature>